<keyword evidence="1" id="KW-0812">Transmembrane</keyword>
<evidence type="ECO:0000313" key="2">
    <source>
        <dbReference type="EMBL" id="DAF53790.1"/>
    </source>
</evidence>
<protein>
    <submittedName>
        <fullName evidence="2">Uncharacterized protein</fullName>
    </submittedName>
</protein>
<sequence length="108" mass="13429">MENKLLITLGIVVFSAALTYYFKVIIPSRKRWEEELKKELEQVERKCNNCKHRNRFKFTYDSWECYCSDGSIHNKFNYFYKNHEFNDEEIEEAEWRIKFRMKEENYDC</sequence>
<feature type="transmembrane region" description="Helical" evidence="1">
    <location>
        <begin position="6"/>
        <end position="22"/>
    </location>
</feature>
<reference evidence="2" key="1">
    <citation type="journal article" date="2021" name="Proc. Natl. Acad. Sci. U.S.A.">
        <title>A Catalog of Tens of Thousands of Viruses from Human Metagenomes Reveals Hidden Associations with Chronic Diseases.</title>
        <authorList>
            <person name="Tisza M.J."/>
            <person name="Buck C.B."/>
        </authorList>
    </citation>
    <scope>NUCLEOTIDE SEQUENCE</scope>
    <source>
        <strain evidence="2">CtZ2t4</strain>
    </source>
</reference>
<proteinExistence type="predicted"/>
<accession>A0A8S5SS58</accession>
<evidence type="ECO:0000256" key="1">
    <source>
        <dbReference type="SAM" id="Phobius"/>
    </source>
</evidence>
<keyword evidence="1" id="KW-1133">Transmembrane helix</keyword>
<organism evidence="2">
    <name type="scientific">Myoviridae sp. ctZ2t4</name>
    <dbReference type="NCBI Taxonomy" id="2827693"/>
    <lineage>
        <taxon>Viruses</taxon>
        <taxon>Duplodnaviria</taxon>
        <taxon>Heunggongvirae</taxon>
        <taxon>Uroviricota</taxon>
        <taxon>Caudoviricetes</taxon>
    </lineage>
</organism>
<dbReference type="EMBL" id="BK032664">
    <property type="protein sequence ID" value="DAF53790.1"/>
    <property type="molecule type" value="Genomic_DNA"/>
</dbReference>
<keyword evidence="1" id="KW-0472">Membrane</keyword>
<name>A0A8S5SS58_9CAUD</name>